<reference evidence="7 8" key="1">
    <citation type="submission" date="2019-02" db="EMBL/GenBank/DDBJ databases">
        <authorList>
            <person name="Fomenkov A."/>
            <person name="Dubinina G."/>
            <person name="Grabovich M."/>
            <person name="Vincze T."/>
            <person name="Roberts R.J."/>
        </authorList>
    </citation>
    <scope>NUCLEOTIDE SEQUENCE [LARGE SCALE GENOMIC DNA]</scope>
    <source>
        <strain evidence="7 8">P</strain>
    </source>
</reference>
<dbReference type="NCBIfam" id="TIGR00219">
    <property type="entry name" value="mreC"/>
    <property type="match status" value="1"/>
</dbReference>
<proteinExistence type="inferred from homology"/>
<organism evidence="7 8">
    <name type="scientific">Thiospirochaeta perfilievii</name>
    <dbReference type="NCBI Taxonomy" id="252967"/>
    <lineage>
        <taxon>Bacteria</taxon>
        <taxon>Pseudomonadati</taxon>
        <taxon>Spirochaetota</taxon>
        <taxon>Spirochaetia</taxon>
        <taxon>Spirochaetales</taxon>
        <taxon>Spirochaetaceae</taxon>
        <taxon>Thiospirochaeta</taxon>
    </lineage>
</organism>
<keyword evidence="3 5" id="KW-0133">Cell shape</keyword>
<name>A0A5C1QES1_9SPIO</name>
<dbReference type="InterPro" id="IPR042175">
    <property type="entry name" value="Cell/Rod_MreC_2"/>
</dbReference>
<dbReference type="AlphaFoldDB" id="A0A5C1QES1"/>
<dbReference type="Proteomes" id="UP000323824">
    <property type="component" value="Chromosome"/>
</dbReference>
<evidence type="ECO:0000313" key="7">
    <source>
        <dbReference type="EMBL" id="QEN05897.1"/>
    </source>
</evidence>
<evidence type="ECO:0000256" key="5">
    <source>
        <dbReference type="PIRNR" id="PIRNR038471"/>
    </source>
</evidence>
<gene>
    <name evidence="7" type="primary">mreC</name>
    <name evidence="7" type="ORF">EW093_14740</name>
</gene>
<dbReference type="PANTHER" id="PTHR34138">
    <property type="entry name" value="CELL SHAPE-DETERMINING PROTEIN MREC"/>
    <property type="match status" value="1"/>
</dbReference>
<sequence length="281" mass="31522">MHIKKKRFDRSITLFITLFILSSVMLLSNESFRAAKEGTLSFFSLLQAGLDNTVKFTRNTVNSVGELKDLKNRYDLLYAELDEYRGIHRDFLEVKRENREFKKLLGFMDSLDHDSIPCEIIGKDPSNLSSTVIINKGSKHGIEKNMPVVAEQNGMIGIVGKVINVGIQSSLVLPLLDQSSYIAGRLSKSRFEGLINGLGSNEGFLELNYVKKIALNDISVGDLVETSGMKSLYPKGYYIGRIVDISRVEYETSLSIKVEPIIDFSRLEYVSVLKTTGVSYE</sequence>
<evidence type="ECO:0000313" key="8">
    <source>
        <dbReference type="Proteomes" id="UP000323824"/>
    </source>
</evidence>
<evidence type="ECO:0000256" key="4">
    <source>
        <dbReference type="ARBA" id="ARBA00032089"/>
    </source>
</evidence>
<dbReference type="EMBL" id="CP035807">
    <property type="protein sequence ID" value="QEN05897.1"/>
    <property type="molecule type" value="Genomic_DNA"/>
</dbReference>
<evidence type="ECO:0000256" key="1">
    <source>
        <dbReference type="ARBA" id="ARBA00009369"/>
    </source>
</evidence>
<dbReference type="GO" id="GO:0008360">
    <property type="term" value="P:regulation of cell shape"/>
    <property type="evidence" value="ECO:0007669"/>
    <property type="project" value="UniProtKB-KW"/>
</dbReference>
<dbReference type="KEGG" id="sper:EW093_14740"/>
<dbReference type="Gene3D" id="2.40.10.340">
    <property type="entry name" value="Rod shape-determining protein MreC, domain 1"/>
    <property type="match status" value="1"/>
</dbReference>
<dbReference type="GO" id="GO:0005886">
    <property type="term" value="C:plasma membrane"/>
    <property type="evidence" value="ECO:0007669"/>
    <property type="project" value="TreeGrafter"/>
</dbReference>
<reference evidence="7 8" key="2">
    <citation type="submission" date="2019-09" db="EMBL/GenBank/DDBJ databases">
        <title>Complete Genome Sequence and Methylome Analysis of free living Spirochaetas.</title>
        <authorList>
            <person name="Leshcheva N."/>
            <person name="Mikheeva N."/>
        </authorList>
    </citation>
    <scope>NUCLEOTIDE SEQUENCE [LARGE SCALE GENOMIC DNA]</scope>
    <source>
        <strain evidence="7 8">P</strain>
    </source>
</reference>
<dbReference type="RefSeq" id="WP_149569131.1">
    <property type="nucleotide sequence ID" value="NZ_CP035807.1"/>
</dbReference>
<accession>A0A5C1QES1</accession>
<feature type="domain" description="Rod shape-determining protein MreC beta-barrel core" evidence="6">
    <location>
        <begin position="120"/>
        <end position="274"/>
    </location>
</feature>
<dbReference type="Pfam" id="PF04085">
    <property type="entry name" value="MreC"/>
    <property type="match status" value="1"/>
</dbReference>
<comment type="similarity">
    <text evidence="1 5">Belongs to the MreC family.</text>
</comment>
<dbReference type="InterPro" id="IPR055342">
    <property type="entry name" value="MreC_beta-barrel_core"/>
</dbReference>
<comment type="function">
    <text evidence="5">Involved in formation and maintenance of cell shape.</text>
</comment>
<dbReference type="PIRSF" id="PIRSF038471">
    <property type="entry name" value="MreC"/>
    <property type="match status" value="1"/>
</dbReference>
<protein>
    <recommendedName>
        <fullName evidence="2 5">Cell shape-determining protein MreC</fullName>
    </recommendedName>
    <alternativeName>
        <fullName evidence="4 5">Cell shape protein MreC</fullName>
    </alternativeName>
</protein>
<evidence type="ECO:0000259" key="6">
    <source>
        <dbReference type="Pfam" id="PF04085"/>
    </source>
</evidence>
<dbReference type="Gene3D" id="2.40.10.350">
    <property type="entry name" value="Rod shape-determining protein MreC, domain 2"/>
    <property type="match status" value="1"/>
</dbReference>
<dbReference type="PANTHER" id="PTHR34138:SF1">
    <property type="entry name" value="CELL SHAPE-DETERMINING PROTEIN MREC"/>
    <property type="match status" value="1"/>
</dbReference>
<keyword evidence="8" id="KW-1185">Reference proteome</keyword>
<dbReference type="OrthoDB" id="9792313at2"/>
<evidence type="ECO:0000256" key="3">
    <source>
        <dbReference type="ARBA" id="ARBA00022960"/>
    </source>
</evidence>
<dbReference type="InterPro" id="IPR042177">
    <property type="entry name" value="Cell/Rod_1"/>
</dbReference>
<dbReference type="InterPro" id="IPR007221">
    <property type="entry name" value="MreC"/>
</dbReference>
<evidence type="ECO:0000256" key="2">
    <source>
        <dbReference type="ARBA" id="ARBA00013855"/>
    </source>
</evidence>